<dbReference type="GO" id="GO:0071816">
    <property type="term" value="P:tail-anchored membrane protein insertion into ER membrane"/>
    <property type="evidence" value="ECO:0007669"/>
    <property type="project" value="TreeGrafter"/>
</dbReference>
<feature type="region of interest" description="Disordered" evidence="3">
    <location>
        <begin position="150"/>
        <end position="175"/>
    </location>
</feature>
<dbReference type="STRING" id="1036808.A0A0C3AA78"/>
<dbReference type="PANTHER" id="PTHR46555:SF1">
    <property type="entry name" value="UBIQUITIN-LIKE PROTEIN 4A"/>
    <property type="match status" value="1"/>
</dbReference>
<dbReference type="GO" id="GO:0006620">
    <property type="term" value="P:post-translational protein targeting to endoplasmic reticulum membrane"/>
    <property type="evidence" value="ECO:0007669"/>
    <property type="project" value="InterPro"/>
</dbReference>
<gene>
    <name evidence="5" type="ORF">SCLCIDRAFT_159101</name>
</gene>
<dbReference type="HOGENOM" id="CLU_043701_0_0_1"/>
<reference evidence="5 6" key="1">
    <citation type="submission" date="2014-04" db="EMBL/GenBank/DDBJ databases">
        <authorList>
            <consortium name="DOE Joint Genome Institute"/>
            <person name="Kuo A."/>
            <person name="Kohler A."/>
            <person name="Nagy L.G."/>
            <person name="Floudas D."/>
            <person name="Copeland A."/>
            <person name="Barry K.W."/>
            <person name="Cichocki N."/>
            <person name="Veneault-Fourrey C."/>
            <person name="LaButti K."/>
            <person name="Lindquist E.A."/>
            <person name="Lipzen A."/>
            <person name="Lundell T."/>
            <person name="Morin E."/>
            <person name="Murat C."/>
            <person name="Sun H."/>
            <person name="Tunlid A."/>
            <person name="Henrissat B."/>
            <person name="Grigoriev I.V."/>
            <person name="Hibbett D.S."/>
            <person name="Martin F."/>
            <person name="Nordberg H.P."/>
            <person name="Cantor M.N."/>
            <person name="Hua S.X."/>
        </authorList>
    </citation>
    <scope>NUCLEOTIDE SEQUENCE [LARGE SCALE GENOMIC DNA]</scope>
    <source>
        <strain evidence="5 6">Foug A</strain>
    </source>
</reference>
<evidence type="ECO:0000256" key="3">
    <source>
        <dbReference type="SAM" id="MobiDB-lite"/>
    </source>
</evidence>
<dbReference type="OrthoDB" id="428577at2759"/>
<feature type="domain" description="Ubiquitin-like" evidence="4">
    <location>
        <begin position="64"/>
        <end position="137"/>
    </location>
</feature>
<name>A0A0C3AA78_9AGAM</name>
<protein>
    <recommendedName>
        <fullName evidence="4">Ubiquitin-like domain-containing protein</fullName>
    </recommendedName>
</protein>
<dbReference type="Gene3D" id="3.10.20.90">
    <property type="entry name" value="Phosphatidylinositol 3-kinase Catalytic Subunit, Chain A, domain 1"/>
    <property type="match status" value="1"/>
</dbReference>
<dbReference type="GO" id="GO:0071818">
    <property type="term" value="C:BAT3 complex"/>
    <property type="evidence" value="ECO:0007669"/>
    <property type="project" value="TreeGrafter"/>
</dbReference>
<dbReference type="GO" id="GO:0051087">
    <property type="term" value="F:protein-folding chaperone binding"/>
    <property type="evidence" value="ECO:0007669"/>
    <property type="project" value="TreeGrafter"/>
</dbReference>
<evidence type="ECO:0000256" key="2">
    <source>
        <dbReference type="ARBA" id="ARBA00022490"/>
    </source>
</evidence>
<sequence>MADQAELIFVRSFIKTIAGQPVTFHDNYQQPLQEWSRKLPILPIELPPLPERKGSPSAAAVASINITFKSLKPPQSFTLLVQPTDIISDIKSQLASQPRAPPADAQRLLLKGKALADNKLLKEYNVKDGDTINLMVKPGFNWDPTQTVFPKSSPEPETNPLLLGPDMKPSSTSDSLPKLTTGFKHTRTPSIILSPSPSIVSLEPEAKPQDINLTLDTSSIPTASLSPASRSSYQSVVCEPEFWNRLLSFLKTEFTDENDALIAFEDFLRASKGAMTASEIAKIRDHVGVVGMAGT</sequence>
<dbReference type="PROSITE" id="PS50053">
    <property type="entry name" value="UBIQUITIN_2"/>
    <property type="match status" value="1"/>
</dbReference>
<dbReference type="InterPro" id="IPR000626">
    <property type="entry name" value="Ubiquitin-like_dom"/>
</dbReference>
<dbReference type="SMART" id="SM00213">
    <property type="entry name" value="UBQ"/>
    <property type="match status" value="1"/>
</dbReference>
<dbReference type="InterPro" id="IPR047154">
    <property type="entry name" value="UBL4A-like"/>
</dbReference>
<evidence type="ECO:0000313" key="6">
    <source>
        <dbReference type="Proteomes" id="UP000053989"/>
    </source>
</evidence>
<dbReference type="Proteomes" id="UP000053989">
    <property type="component" value="Unassembled WGS sequence"/>
</dbReference>
<evidence type="ECO:0000313" key="5">
    <source>
        <dbReference type="EMBL" id="KIM70638.1"/>
    </source>
</evidence>
<dbReference type="SUPFAM" id="SSF54236">
    <property type="entry name" value="Ubiquitin-like"/>
    <property type="match status" value="1"/>
</dbReference>
<dbReference type="AlphaFoldDB" id="A0A0C3AA78"/>
<evidence type="ECO:0000259" key="4">
    <source>
        <dbReference type="PROSITE" id="PS50053"/>
    </source>
</evidence>
<organism evidence="5 6">
    <name type="scientific">Scleroderma citrinum Foug A</name>
    <dbReference type="NCBI Taxonomy" id="1036808"/>
    <lineage>
        <taxon>Eukaryota</taxon>
        <taxon>Fungi</taxon>
        <taxon>Dikarya</taxon>
        <taxon>Basidiomycota</taxon>
        <taxon>Agaricomycotina</taxon>
        <taxon>Agaricomycetes</taxon>
        <taxon>Agaricomycetidae</taxon>
        <taxon>Boletales</taxon>
        <taxon>Sclerodermatineae</taxon>
        <taxon>Sclerodermataceae</taxon>
        <taxon>Scleroderma</taxon>
    </lineage>
</organism>
<dbReference type="Pfam" id="PF00240">
    <property type="entry name" value="ubiquitin"/>
    <property type="match status" value="1"/>
</dbReference>
<proteinExistence type="predicted"/>
<reference evidence="6" key="2">
    <citation type="submission" date="2015-01" db="EMBL/GenBank/DDBJ databases">
        <title>Evolutionary Origins and Diversification of the Mycorrhizal Mutualists.</title>
        <authorList>
            <consortium name="DOE Joint Genome Institute"/>
            <consortium name="Mycorrhizal Genomics Consortium"/>
            <person name="Kohler A."/>
            <person name="Kuo A."/>
            <person name="Nagy L.G."/>
            <person name="Floudas D."/>
            <person name="Copeland A."/>
            <person name="Barry K.W."/>
            <person name="Cichocki N."/>
            <person name="Veneault-Fourrey C."/>
            <person name="LaButti K."/>
            <person name="Lindquist E.A."/>
            <person name="Lipzen A."/>
            <person name="Lundell T."/>
            <person name="Morin E."/>
            <person name="Murat C."/>
            <person name="Riley R."/>
            <person name="Ohm R."/>
            <person name="Sun H."/>
            <person name="Tunlid A."/>
            <person name="Henrissat B."/>
            <person name="Grigoriev I.V."/>
            <person name="Hibbett D.S."/>
            <person name="Martin F."/>
        </authorList>
    </citation>
    <scope>NUCLEOTIDE SEQUENCE [LARGE SCALE GENOMIC DNA]</scope>
    <source>
        <strain evidence="6">Foug A</strain>
    </source>
</reference>
<dbReference type="InParanoid" id="A0A0C3AA78"/>
<keyword evidence="2" id="KW-0963">Cytoplasm</keyword>
<keyword evidence="6" id="KW-1185">Reference proteome</keyword>
<dbReference type="PANTHER" id="PTHR46555">
    <property type="entry name" value="UBIQUITIN-LIKE PROTEIN 4A"/>
    <property type="match status" value="1"/>
</dbReference>
<evidence type="ECO:0000256" key="1">
    <source>
        <dbReference type="ARBA" id="ARBA00004514"/>
    </source>
</evidence>
<dbReference type="EMBL" id="KN822004">
    <property type="protein sequence ID" value="KIM70638.1"/>
    <property type="molecule type" value="Genomic_DNA"/>
</dbReference>
<accession>A0A0C3AA78</accession>
<dbReference type="InterPro" id="IPR029071">
    <property type="entry name" value="Ubiquitin-like_domsf"/>
</dbReference>
<comment type="subcellular location">
    <subcellularLocation>
        <location evidence="1">Cytoplasm</location>
        <location evidence="1">Cytosol</location>
    </subcellularLocation>
</comment>